<keyword evidence="1 4" id="KW-0808">Transferase</keyword>
<evidence type="ECO:0000256" key="1">
    <source>
        <dbReference type="ARBA" id="ARBA00022679"/>
    </source>
</evidence>
<dbReference type="PANTHER" id="PTHR43420:SF44">
    <property type="entry name" value="ACETYLTRANSFERASE YPEA"/>
    <property type="match status" value="1"/>
</dbReference>
<dbReference type="Gene3D" id="3.40.630.30">
    <property type="match status" value="1"/>
</dbReference>
<dbReference type="EC" id="2.3.1.-" evidence="4"/>
<feature type="domain" description="N-acetyltransferase" evidence="3">
    <location>
        <begin position="48"/>
        <end position="184"/>
    </location>
</feature>
<evidence type="ECO:0000256" key="2">
    <source>
        <dbReference type="ARBA" id="ARBA00023315"/>
    </source>
</evidence>
<dbReference type="EMBL" id="CP036526">
    <property type="protein sequence ID" value="QDT12557.1"/>
    <property type="molecule type" value="Genomic_DNA"/>
</dbReference>
<dbReference type="PANTHER" id="PTHR43420">
    <property type="entry name" value="ACETYLTRANSFERASE"/>
    <property type="match status" value="1"/>
</dbReference>
<dbReference type="CDD" id="cd04301">
    <property type="entry name" value="NAT_SF"/>
    <property type="match status" value="1"/>
</dbReference>
<name>A0A517NZJ1_9BACT</name>
<dbReference type="AlphaFoldDB" id="A0A517NZJ1"/>
<dbReference type="InterPro" id="IPR016181">
    <property type="entry name" value="Acyl_CoA_acyltransferase"/>
</dbReference>
<protein>
    <submittedName>
        <fullName evidence="4">Acetyltransferase YpeA</fullName>
        <ecNumber evidence="4">2.3.1.-</ecNumber>
    </submittedName>
</protein>
<organism evidence="4 5">
    <name type="scientific">Stieleria marina</name>
    <dbReference type="NCBI Taxonomy" id="1930275"/>
    <lineage>
        <taxon>Bacteria</taxon>
        <taxon>Pseudomonadati</taxon>
        <taxon>Planctomycetota</taxon>
        <taxon>Planctomycetia</taxon>
        <taxon>Pirellulales</taxon>
        <taxon>Pirellulaceae</taxon>
        <taxon>Stieleria</taxon>
    </lineage>
</organism>
<dbReference type="OrthoDB" id="273614at2"/>
<dbReference type="InterPro" id="IPR050680">
    <property type="entry name" value="YpeA/RimI_acetyltransf"/>
</dbReference>
<keyword evidence="2 4" id="KW-0012">Acyltransferase</keyword>
<dbReference type="RefSeq" id="WP_145420440.1">
    <property type="nucleotide sequence ID" value="NZ_CP036526.1"/>
</dbReference>
<dbReference type="SUPFAM" id="SSF55729">
    <property type="entry name" value="Acyl-CoA N-acyltransferases (Nat)"/>
    <property type="match status" value="1"/>
</dbReference>
<keyword evidence="5" id="KW-1185">Reference proteome</keyword>
<gene>
    <name evidence="4" type="primary">ypeA</name>
    <name evidence="4" type="ORF">K239x_45670</name>
</gene>
<dbReference type="PROSITE" id="PS51186">
    <property type="entry name" value="GNAT"/>
    <property type="match status" value="1"/>
</dbReference>
<evidence type="ECO:0000313" key="5">
    <source>
        <dbReference type="Proteomes" id="UP000319817"/>
    </source>
</evidence>
<dbReference type="Proteomes" id="UP000319817">
    <property type="component" value="Chromosome"/>
</dbReference>
<proteinExistence type="predicted"/>
<dbReference type="GO" id="GO:0016747">
    <property type="term" value="F:acyltransferase activity, transferring groups other than amino-acyl groups"/>
    <property type="evidence" value="ECO:0007669"/>
    <property type="project" value="InterPro"/>
</dbReference>
<dbReference type="Pfam" id="PF00583">
    <property type="entry name" value="Acetyltransf_1"/>
    <property type="match status" value="1"/>
</dbReference>
<evidence type="ECO:0000313" key="4">
    <source>
        <dbReference type="EMBL" id="QDT12557.1"/>
    </source>
</evidence>
<reference evidence="4 5" key="1">
    <citation type="submission" date="2019-02" db="EMBL/GenBank/DDBJ databases">
        <title>Deep-cultivation of Planctomycetes and their phenomic and genomic characterization uncovers novel biology.</title>
        <authorList>
            <person name="Wiegand S."/>
            <person name="Jogler M."/>
            <person name="Boedeker C."/>
            <person name="Pinto D."/>
            <person name="Vollmers J."/>
            <person name="Rivas-Marin E."/>
            <person name="Kohn T."/>
            <person name="Peeters S.H."/>
            <person name="Heuer A."/>
            <person name="Rast P."/>
            <person name="Oberbeckmann S."/>
            <person name="Bunk B."/>
            <person name="Jeske O."/>
            <person name="Meyerdierks A."/>
            <person name="Storesund J.E."/>
            <person name="Kallscheuer N."/>
            <person name="Luecker S."/>
            <person name="Lage O.M."/>
            <person name="Pohl T."/>
            <person name="Merkel B.J."/>
            <person name="Hornburger P."/>
            <person name="Mueller R.-W."/>
            <person name="Bruemmer F."/>
            <person name="Labrenz M."/>
            <person name="Spormann A.M."/>
            <person name="Op den Camp H."/>
            <person name="Overmann J."/>
            <person name="Amann R."/>
            <person name="Jetten M.S.M."/>
            <person name="Mascher T."/>
            <person name="Medema M.H."/>
            <person name="Devos D.P."/>
            <person name="Kaster A.-K."/>
            <person name="Ovreas L."/>
            <person name="Rohde M."/>
            <person name="Galperin M.Y."/>
            <person name="Jogler C."/>
        </authorList>
    </citation>
    <scope>NUCLEOTIDE SEQUENCE [LARGE SCALE GENOMIC DNA]</scope>
    <source>
        <strain evidence="4 5">K23_9</strain>
    </source>
</reference>
<evidence type="ECO:0000259" key="3">
    <source>
        <dbReference type="PROSITE" id="PS51186"/>
    </source>
</evidence>
<dbReference type="InterPro" id="IPR000182">
    <property type="entry name" value="GNAT_dom"/>
</dbReference>
<sequence>MGLTYFKRFRMDCDLREALPAARPLPSGYELVPFSQDLIRQHAIAKYESFRHELDANVFPCLGRRDGCLRLMREIASRPTFVPESTWLLRHRDQRGRIESIGTIQGLQSEGWGAIQNLGVQQSHRGLGLGSILLMKAAAGFWNAGLQKIHLEVTTENTAAIRLYERLGFKRAQVVYKAADVAGV</sequence>
<accession>A0A517NZJ1</accession>